<protein>
    <recommendedName>
        <fullName evidence="4">Septin-type G domain-containing protein</fullName>
    </recommendedName>
</protein>
<keyword evidence="3" id="KW-1133">Transmembrane helix</keyword>
<keyword evidence="1" id="KW-0547">Nucleotide-binding</keyword>
<feature type="transmembrane region" description="Helical" evidence="3">
    <location>
        <begin position="766"/>
        <end position="786"/>
    </location>
</feature>
<keyword evidence="3" id="KW-0812">Transmembrane</keyword>
<organism evidence="5 6">
    <name type="scientific">Sporothrix epigloea</name>
    <dbReference type="NCBI Taxonomy" id="1892477"/>
    <lineage>
        <taxon>Eukaryota</taxon>
        <taxon>Fungi</taxon>
        <taxon>Dikarya</taxon>
        <taxon>Ascomycota</taxon>
        <taxon>Pezizomycotina</taxon>
        <taxon>Sordariomycetes</taxon>
        <taxon>Sordariomycetidae</taxon>
        <taxon>Ophiostomatales</taxon>
        <taxon>Ophiostomataceae</taxon>
        <taxon>Sporothrix</taxon>
    </lineage>
</organism>
<proteinExistence type="inferred from homology"/>
<evidence type="ECO:0000259" key="4">
    <source>
        <dbReference type="PROSITE" id="PS51719"/>
    </source>
</evidence>
<keyword evidence="1" id="KW-0342">GTP-binding</keyword>
<feature type="region of interest" description="Disordered" evidence="2">
    <location>
        <begin position="717"/>
        <end position="742"/>
    </location>
</feature>
<evidence type="ECO:0000256" key="1">
    <source>
        <dbReference type="RuleBase" id="RU004560"/>
    </source>
</evidence>
<evidence type="ECO:0000256" key="3">
    <source>
        <dbReference type="SAM" id="Phobius"/>
    </source>
</evidence>
<dbReference type="Gene3D" id="3.40.50.300">
    <property type="entry name" value="P-loop containing nucleotide triphosphate hydrolases"/>
    <property type="match status" value="1"/>
</dbReference>
<keyword evidence="6" id="KW-1185">Reference proteome</keyword>
<dbReference type="InterPro" id="IPR030379">
    <property type="entry name" value="G_SEPTIN_dom"/>
</dbReference>
<dbReference type="Proteomes" id="UP001642502">
    <property type="component" value="Unassembled WGS sequence"/>
</dbReference>
<name>A0ABP0E2C7_9PEZI</name>
<dbReference type="PROSITE" id="PS51719">
    <property type="entry name" value="G_SEPTIN"/>
    <property type="match status" value="1"/>
</dbReference>
<gene>
    <name evidence="5" type="ORF">SEPCBS119000_006314</name>
</gene>
<feature type="domain" description="Septin-type G" evidence="4">
    <location>
        <begin position="248"/>
        <end position="581"/>
    </location>
</feature>
<comment type="similarity">
    <text evidence="1">Belongs to the TRAFAC class TrmE-Era-EngA-EngB-Septin-like GTPase superfamily. Septin GTPase family.</text>
</comment>
<sequence length="810" mass="86987">MRPSDVFGYQRLSPSTDLDSLATPLASGGPNTCGSLYNDSTAASGAGIVTAQMMSYFLAHGASVDAALDAASRDSKSFQTAAQHTRHPYEKPQMAHLAHAVPTSGYPAGSSALLLCEEVVGTADIVVEDDNSKATVPSPAEVLHQHQNQARHAHTQSTNTVASHPASIPPNFSPLFSQSSSTSLFGTPGLGSLSAMSSPASRRDSLSGSLMMEDSLISSGGDGLISGEASLTRALEIGLRRLGADGTSTIEQSSEATSTRRLGKTSLIKAIVQSCPHIVHVDLVPHGKLSISETQRPSAAAVTGSTSTHGGGQDTIRARRELSRSIRSDESANQITEFYASTKPYPKWRSEVDAESGSQRRQSFDGDVLDRNICFVDTPGFTRSTSTADSVMPVIEYVEGCVQKICTASLKDTDFVSLLSGDGGSAVDVVFYLVADILKPADIEYLRLLTPLTSVIPLLARADALQTETSLTETKEKIARQLREANIQPFVFTSLTASQDSAPVQASASGLPLPYSVSSANGCDHEVMDASLLMSPDYVQPLVPSELAALVQRVFCPDGISRLRYSTAEKIARWRRSNSPSTNSNNEPSRPLGLYRYLEFDGDEPNQHPANLSSAAAARAGVRTAPLGAPLSCALARTTERTQMEEHLAQIQLASWAAELQRRMDRERAGYETLARNERAVWLTERLSECVQNGTLVAVPPTAQILQWQQQQQVQSFAKGHRKKSKSRRSAAASPSLDPRLSRSVFSHEDPLGLLEVTAGLRARGIVVMQVLGSLGVLGGLALLMIRHNYHPQLCERVACEWTKLRNGLR</sequence>
<keyword evidence="3" id="KW-0472">Membrane</keyword>
<dbReference type="EMBL" id="CAWUON010000155">
    <property type="protein sequence ID" value="CAK7274716.1"/>
    <property type="molecule type" value="Genomic_DNA"/>
</dbReference>
<dbReference type="InterPro" id="IPR027417">
    <property type="entry name" value="P-loop_NTPase"/>
</dbReference>
<feature type="region of interest" description="Disordered" evidence="2">
    <location>
        <begin position="295"/>
        <end position="316"/>
    </location>
</feature>
<feature type="compositionally biased region" description="Basic residues" evidence="2">
    <location>
        <begin position="719"/>
        <end position="729"/>
    </location>
</feature>
<dbReference type="PANTHER" id="PTHR18884">
    <property type="entry name" value="SEPTIN"/>
    <property type="match status" value="1"/>
</dbReference>
<reference evidence="5 6" key="1">
    <citation type="submission" date="2024-01" db="EMBL/GenBank/DDBJ databases">
        <authorList>
            <person name="Allen C."/>
            <person name="Tagirdzhanova G."/>
        </authorList>
    </citation>
    <scope>NUCLEOTIDE SEQUENCE [LARGE SCALE GENOMIC DNA]</scope>
    <source>
        <strain evidence="5 6">CBS 119000</strain>
    </source>
</reference>
<evidence type="ECO:0000313" key="6">
    <source>
        <dbReference type="Proteomes" id="UP001642502"/>
    </source>
</evidence>
<accession>A0ABP0E2C7</accession>
<comment type="caution">
    <text evidence="5">The sequence shown here is derived from an EMBL/GenBank/DDBJ whole genome shotgun (WGS) entry which is preliminary data.</text>
</comment>
<feature type="compositionally biased region" description="Polar residues" evidence="2">
    <location>
        <begin position="295"/>
        <end position="308"/>
    </location>
</feature>
<dbReference type="Pfam" id="PF00735">
    <property type="entry name" value="Septin"/>
    <property type="match status" value="1"/>
</dbReference>
<feature type="region of interest" description="Disordered" evidence="2">
    <location>
        <begin position="144"/>
        <end position="165"/>
    </location>
</feature>
<evidence type="ECO:0000313" key="5">
    <source>
        <dbReference type="EMBL" id="CAK7274716.1"/>
    </source>
</evidence>
<evidence type="ECO:0000256" key="2">
    <source>
        <dbReference type="SAM" id="MobiDB-lite"/>
    </source>
</evidence>